<dbReference type="EMBL" id="JAMYRI010000009">
    <property type="protein sequence ID" value="MER9285564.1"/>
    <property type="molecule type" value="Genomic_DNA"/>
</dbReference>
<sequence>MTTVWTVVWPYGKFDLHANGGMLAGVELQIGAQIVAPYYEAPWIASGVKADPPILENLRSEFPCVPFGADYPQESVTDEWKPSLQRSGADAALDETDFLLHGYGTVADWRLVRRDETSIEIEIEYPKTSAIRRLVRKVAADRNGPNLTFALTIETRRAVARPIGLHPNFALPELSGAFRIKPGAFKFGIVHAAGPEPGVSRALPGAVFEDIAKVPQAAGGTTPFDRLPFAHDTEEILQLCGIDGRVELVDDARGVSYGLSWNPADFNSLLLWMSNRGRSYAPWDSRNLCVGVEPVTGTFDLGTRASLASNPINRRGVATVVELDPATPRTIEYRFAASTAAA</sequence>
<dbReference type="Proteomes" id="UP001480082">
    <property type="component" value="Unassembled WGS sequence"/>
</dbReference>
<evidence type="ECO:0000313" key="2">
    <source>
        <dbReference type="Proteomes" id="UP001480082"/>
    </source>
</evidence>
<name>A0ACC6T0K1_9HYPH</name>
<gene>
    <name evidence="1" type="ORF">NKI81_16565</name>
</gene>
<keyword evidence="2" id="KW-1185">Reference proteome</keyword>
<protein>
    <submittedName>
        <fullName evidence="1">Uncharacterized protein</fullName>
    </submittedName>
</protein>
<reference evidence="1 2" key="1">
    <citation type="journal article" date="2024" name="Proc. Natl. Acad. Sci. U.S.A.">
        <title>The evolutionary genomics of adaptation to stress in wild rhizobium bacteria.</title>
        <authorList>
            <person name="Kehlet-Delgado H."/>
            <person name="Montoya A.P."/>
            <person name="Jensen K.T."/>
            <person name="Wendlandt C.E."/>
            <person name="Dexheimer C."/>
            <person name="Roberts M."/>
            <person name="Torres Martinez L."/>
            <person name="Friesen M.L."/>
            <person name="Griffitts J.S."/>
            <person name="Porter S.S."/>
        </authorList>
    </citation>
    <scope>NUCLEOTIDE SEQUENCE [LARGE SCALE GENOMIC DNA]</scope>
    <source>
        <strain evidence="1 2">M0468</strain>
    </source>
</reference>
<comment type="caution">
    <text evidence="1">The sequence shown here is derived from an EMBL/GenBank/DDBJ whole genome shotgun (WGS) entry which is preliminary data.</text>
</comment>
<proteinExistence type="predicted"/>
<accession>A0ACC6T0K1</accession>
<evidence type="ECO:0000313" key="1">
    <source>
        <dbReference type="EMBL" id="MER9285564.1"/>
    </source>
</evidence>
<organism evidence="1 2">
    <name type="scientific">Mesorhizobium australicum</name>
    <dbReference type="NCBI Taxonomy" id="536018"/>
    <lineage>
        <taxon>Bacteria</taxon>
        <taxon>Pseudomonadati</taxon>
        <taxon>Pseudomonadota</taxon>
        <taxon>Alphaproteobacteria</taxon>
        <taxon>Hyphomicrobiales</taxon>
        <taxon>Phyllobacteriaceae</taxon>
        <taxon>Mesorhizobium</taxon>
    </lineage>
</organism>